<evidence type="ECO:0000259" key="6">
    <source>
        <dbReference type="PROSITE" id="PS50949"/>
    </source>
</evidence>
<dbReference type="PANTHER" id="PTHR46577:SF2">
    <property type="entry name" value="TRANSCRIPTIONAL REGULATORY PROTEIN"/>
    <property type="match status" value="1"/>
</dbReference>
<evidence type="ECO:0000256" key="4">
    <source>
        <dbReference type="ARBA" id="ARBA00023125"/>
    </source>
</evidence>
<dbReference type="GO" id="GO:0003677">
    <property type="term" value="F:DNA binding"/>
    <property type="evidence" value="ECO:0007669"/>
    <property type="project" value="UniProtKB-KW"/>
</dbReference>
<dbReference type="CDD" id="cd00609">
    <property type="entry name" value="AAT_like"/>
    <property type="match status" value="1"/>
</dbReference>
<dbReference type="EMBL" id="MDTQ01000001">
    <property type="protein sequence ID" value="ODC04800.1"/>
    <property type="molecule type" value="Genomic_DNA"/>
</dbReference>
<comment type="caution">
    <text evidence="7">The sequence shown here is derived from an EMBL/GenBank/DDBJ whole genome shotgun (WGS) entry which is preliminary data.</text>
</comment>
<dbReference type="Pfam" id="PF00392">
    <property type="entry name" value="GntR"/>
    <property type="match status" value="1"/>
</dbReference>
<accession>A0A1E2VCQ8</accession>
<dbReference type="InterPro" id="IPR015422">
    <property type="entry name" value="PyrdxlP-dep_Trfase_small"/>
</dbReference>
<dbReference type="GO" id="GO:0030170">
    <property type="term" value="F:pyridoxal phosphate binding"/>
    <property type="evidence" value="ECO:0007669"/>
    <property type="project" value="InterPro"/>
</dbReference>
<evidence type="ECO:0000313" key="8">
    <source>
        <dbReference type="Proteomes" id="UP000094291"/>
    </source>
</evidence>
<keyword evidence="2" id="KW-0663">Pyridoxal phosphate</keyword>
<keyword evidence="4" id="KW-0238">DNA-binding</keyword>
<dbReference type="InterPro" id="IPR051446">
    <property type="entry name" value="HTH_trans_reg/aminotransferase"/>
</dbReference>
<dbReference type="SMART" id="SM00345">
    <property type="entry name" value="HTH_GNTR"/>
    <property type="match status" value="1"/>
</dbReference>
<sequence>MPQVKDQGHYRYRQLAKQIRDDIQQGRWQPGDQIPSVRHLMASHQVSRATVLHALQLLEQEALVLARPRRGYFVNSPVPEFHPSASPPVVAPRLFDIDDVVQDVMRHGAVFDLYPQAAMPEGGDKWVPDTLQRALGRALRQQKERIHAYYDEPEGHYELRDVIAQRLRYQGCQTVADDVVMTQGCQHALLLALQSCTQAGDTVAVESPGYFGTLQLLQALGLRVIELPCHADTGLDMDALADALQHWPIKALVISPSYATPLGSCVPLSARYRLAELARRHEMMIVEDHIYMELGWSDEPRPPMLSLVPERVILCSSFSKSLSRALRLGWVIGPSVHSHLLHLKHITVLSGNRFIEQGMADFIQSGEYDRHLRRFTHQLHLQKNALLRLLHQHYPETQFSHPQGGLCLWWRLERNVDTLSLYHQARQHGIVITPGIMFTTQALYHQCLRLSFAHPWTLERRRALLQLKQWM</sequence>
<feature type="domain" description="HTH gntR-type" evidence="6">
    <location>
        <begin position="9"/>
        <end position="77"/>
    </location>
</feature>
<dbReference type="SUPFAM" id="SSF46785">
    <property type="entry name" value="Winged helix' DNA-binding domain"/>
    <property type="match status" value="1"/>
</dbReference>
<dbReference type="InterPro" id="IPR000524">
    <property type="entry name" value="Tscrpt_reg_HTH_GntR"/>
</dbReference>
<protein>
    <recommendedName>
        <fullName evidence="6">HTH gntR-type domain-containing protein</fullName>
    </recommendedName>
</protein>
<dbReference type="Gene3D" id="3.90.1150.10">
    <property type="entry name" value="Aspartate Aminotransferase, domain 1"/>
    <property type="match status" value="1"/>
</dbReference>
<dbReference type="InterPro" id="IPR036388">
    <property type="entry name" value="WH-like_DNA-bd_sf"/>
</dbReference>
<evidence type="ECO:0000256" key="5">
    <source>
        <dbReference type="ARBA" id="ARBA00023163"/>
    </source>
</evidence>
<dbReference type="AlphaFoldDB" id="A0A1E2VCQ8"/>
<dbReference type="CDD" id="cd07377">
    <property type="entry name" value="WHTH_GntR"/>
    <property type="match status" value="1"/>
</dbReference>
<evidence type="ECO:0000256" key="3">
    <source>
        <dbReference type="ARBA" id="ARBA00023015"/>
    </source>
</evidence>
<dbReference type="InterPro" id="IPR015421">
    <property type="entry name" value="PyrdxlP-dep_Trfase_major"/>
</dbReference>
<dbReference type="InterPro" id="IPR015424">
    <property type="entry name" value="PyrdxlP-dep_Trfase"/>
</dbReference>
<dbReference type="InterPro" id="IPR004839">
    <property type="entry name" value="Aminotransferase_I/II_large"/>
</dbReference>
<organism evidence="7 8">
    <name type="scientific">Terasakiispira papahanaumokuakeensis</name>
    <dbReference type="NCBI Taxonomy" id="197479"/>
    <lineage>
        <taxon>Bacteria</taxon>
        <taxon>Pseudomonadati</taxon>
        <taxon>Pseudomonadota</taxon>
        <taxon>Gammaproteobacteria</taxon>
        <taxon>Oceanospirillales</taxon>
        <taxon>Terasakiispira</taxon>
    </lineage>
</organism>
<proteinExistence type="inferred from homology"/>
<evidence type="ECO:0000256" key="2">
    <source>
        <dbReference type="ARBA" id="ARBA00022898"/>
    </source>
</evidence>
<dbReference type="RefSeq" id="WP_068999784.1">
    <property type="nucleotide sequence ID" value="NZ_MDTQ01000001.1"/>
</dbReference>
<keyword evidence="5" id="KW-0804">Transcription</keyword>
<dbReference type="Pfam" id="PF00155">
    <property type="entry name" value="Aminotran_1_2"/>
    <property type="match status" value="1"/>
</dbReference>
<reference evidence="7 8" key="1">
    <citation type="submission" date="2016-08" db="EMBL/GenBank/DDBJ databases">
        <authorList>
            <person name="Seilhamer J.J."/>
        </authorList>
    </citation>
    <scope>NUCLEOTIDE SEQUENCE [LARGE SCALE GENOMIC DNA]</scope>
    <source>
        <strain evidence="7 8">PH27A</strain>
    </source>
</reference>
<dbReference type="Gene3D" id="3.40.640.10">
    <property type="entry name" value="Type I PLP-dependent aspartate aminotransferase-like (Major domain)"/>
    <property type="match status" value="1"/>
</dbReference>
<dbReference type="Proteomes" id="UP000094291">
    <property type="component" value="Unassembled WGS sequence"/>
</dbReference>
<dbReference type="PROSITE" id="PS50949">
    <property type="entry name" value="HTH_GNTR"/>
    <property type="match status" value="1"/>
</dbReference>
<dbReference type="GO" id="GO:0003700">
    <property type="term" value="F:DNA-binding transcription factor activity"/>
    <property type="evidence" value="ECO:0007669"/>
    <property type="project" value="InterPro"/>
</dbReference>
<keyword evidence="3" id="KW-0805">Transcription regulation</keyword>
<dbReference type="PANTHER" id="PTHR46577">
    <property type="entry name" value="HTH-TYPE TRANSCRIPTIONAL REGULATORY PROTEIN GABR"/>
    <property type="match status" value="1"/>
</dbReference>
<comment type="similarity">
    <text evidence="1">In the C-terminal section; belongs to the class-I pyridoxal-phosphate-dependent aminotransferase family.</text>
</comment>
<gene>
    <name evidence="7" type="ORF">BFW38_15940</name>
</gene>
<keyword evidence="8" id="KW-1185">Reference proteome</keyword>
<dbReference type="InterPro" id="IPR036390">
    <property type="entry name" value="WH_DNA-bd_sf"/>
</dbReference>
<evidence type="ECO:0000256" key="1">
    <source>
        <dbReference type="ARBA" id="ARBA00005384"/>
    </source>
</evidence>
<dbReference type="OrthoDB" id="9804020at2"/>
<dbReference type="Gene3D" id="1.10.10.10">
    <property type="entry name" value="Winged helix-like DNA-binding domain superfamily/Winged helix DNA-binding domain"/>
    <property type="match status" value="1"/>
</dbReference>
<name>A0A1E2VCQ8_9GAMM</name>
<evidence type="ECO:0000313" key="7">
    <source>
        <dbReference type="EMBL" id="ODC04800.1"/>
    </source>
</evidence>
<dbReference type="SUPFAM" id="SSF53383">
    <property type="entry name" value="PLP-dependent transferases"/>
    <property type="match status" value="1"/>
</dbReference>
<dbReference type="STRING" id="197479.BFW38_15940"/>